<organism evidence="2 3">
    <name type="scientific">Rubus argutus</name>
    <name type="common">Southern blackberry</name>
    <dbReference type="NCBI Taxonomy" id="59490"/>
    <lineage>
        <taxon>Eukaryota</taxon>
        <taxon>Viridiplantae</taxon>
        <taxon>Streptophyta</taxon>
        <taxon>Embryophyta</taxon>
        <taxon>Tracheophyta</taxon>
        <taxon>Spermatophyta</taxon>
        <taxon>Magnoliopsida</taxon>
        <taxon>eudicotyledons</taxon>
        <taxon>Gunneridae</taxon>
        <taxon>Pentapetalae</taxon>
        <taxon>rosids</taxon>
        <taxon>fabids</taxon>
        <taxon>Rosales</taxon>
        <taxon>Rosaceae</taxon>
        <taxon>Rosoideae</taxon>
        <taxon>Rosoideae incertae sedis</taxon>
        <taxon>Rubus</taxon>
    </lineage>
</organism>
<feature type="compositionally biased region" description="Basic and acidic residues" evidence="1">
    <location>
        <begin position="131"/>
        <end position="148"/>
    </location>
</feature>
<gene>
    <name evidence="2" type="ORF">M0R45_002834</name>
</gene>
<keyword evidence="3" id="KW-1185">Reference proteome</keyword>
<feature type="region of interest" description="Disordered" evidence="1">
    <location>
        <begin position="118"/>
        <end position="151"/>
    </location>
</feature>
<protein>
    <submittedName>
        <fullName evidence="2">Uncharacterized protein</fullName>
    </submittedName>
</protein>
<evidence type="ECO:0000313" key="3">
    <source>
        <dbReference type="Proteomes" id="UP001457282"/>
    </source>
</evidence>
<name>A0AAW1VLY7_RUBAR</name>
<accession>A0AAW1VLY7</accession>
<feature type="compositionally biased region" description="Basic and acidic residues" evidence="1">
    <location>
        <begin position="231"/>
        <end position="251"/>
    </location>
</feature>
<feature type="region of interest" description="Disordered" evidence="1">
    <location>
        <begin position="225"/>
        <end position="261"/>
    </location>
</feature>
<feature type="compositionally biased region" description="Basic and acidic residues" evidence="1">
    <location>
        <begin position="324"/>
        <end position="334"/>
    </location>
</feature>
<feature type="region of interest" description="Disordered" evidence="1">
    <location>
        <begin position="319"/>
        <end position="356"/>
    </location>
</feature>
<dbReference type="Proteomes" id="UP001457282">
    <property type="component" value="Unassembled WGS sequence"/>
</dbReference>
<comment type="caution">
    <text evidence="2">The sequence shown here is derived from an EMBL/GenBank/DDBJ whole genome shotgun (WGS) entry which is preliminary data.</text>
</comment>
<dbReference type="EMBL" id="JBEDUW010000087">
    <property type="protein sequence ID" value="KAK9906175.1"/>
    <property type="molecule type" value="Genomic_DNA"/>
</dbReference>
<evidence type="ECO:0000256" key="1">
    <source>
        <dbReference type="SAM" id="MobiDB-lite"/>
    </source>
</evidence>
<dbReference type="AlphaFoldDB" id="A0AAW1VLY7"/>
<feature type="region of interest" description="Disordered" evidence="1">
    <location>
        <begin position="15"/>
        <end position="34"/>
    </location>
</feature>
<reference evidence="2 3" key="1">
    <citation type="journal article" date="2023" name="G3 (Bethesda)">
        <title>A chromosome-length genome assembly and annotation of blackberry (Rubus argutus, cv. 'Hillquist').</title>
        <authorList>
            <person name="Bruna T."/>
            <person name="Aryal R."/>
            <person name="Dudchenko O."/>
            <person name="Sargent D.J."/>
            <person name="Mead D."/>
            <person name="Buti M."/>
            <person name="Cavallini A."/>
            <person name="Hytonen T."/>
            <person name="Andres J."/>
            <person name="Pham M."/>
            <person name="Weisz D."/>
            <person name="Mascagni F."/>
            <person name="Usai G."/>
            <person name="Natali L."/>
            <person name="Bassil N."/>
            <person name="Fernandez G.E."/>
            <person name="Lomsadze A."/>
            <person name="Armour M."/>
            <person name="Olukolu B."/>
            <person name="Poorten T."/>
            <person name="Britton C."/>
            <person name="Davik J."/>
            <person name="Ashrafi H."/>
            <person name="Aiden E.L."/>
            <person name="Borodovsky M."/>
            <person name="Worthington M."/>
        </authorList>
    </citation>
    <scope>NUCLEOTIDE SEQUENCE [LARGE SCALE GENOMIC DNA]</scope>
    <source>
        <strain evidence="2">PI 553951</strain>
    </source>
</reference>
<evidence type="ECO:0000313" key="2">
    <source>
        <dbReference type="EMBL" id="KAK9906175.1"/>
    </source>
</evidence>
<proteinExistence type="predicted"/>
<sequence length="387" mass="44316">MEEKPFKTLNLIDKLTGEVKSPTTSSSTDPSEHHRQLCTAATTFTLHQSWCQPTPSTMKKRKGEVPLIEEEESVASLNHPKRQKVVLSEHENVKLEKQSGMVMEDNDDKSLLSLTLGVSPFSTTGPNEDENEKKDGLLKRKRESREANFDDDDESFLRLTVRPSDHYQQLVEKKESTSPINYLKRRKVVLSDHENTELKKKSGLVMEYDDDKSIISLNLGVSPVSTTQLSTDDHHEKENKDQQQLKKKSEDPVPDCDYDESLPTLNLLASKSTTTRLSDYNDHENVKIDQLKERRENQVGECNDDDSVLKLTVVPNVHHHHRHQPNDNDNEHENLTVGRSDPHRHHQPNNNVKIKPTQSELGNLSRLLVPKDMVENRILRFYLCLSS</sequence>